<dbReference type="RefSeq" id="WP_093205401.1">
    <property type="nucleotide sequence ID" value="NZ_FNGS01000007.1"/>
</dbReference>
<evidence type="ECO:0000259" key="3">
    <source>
        <dbReference type="PROSITE" id="PS50930"/>
    </source>
</evidence>
<dbReference type="InterPro" id="IPR007492">
    <property type="entry name" value="LytTR_DNA-bd_dom"/>
</dbReference>
<accession>A0A1G9TYN6</accession>
<dbReference type="Pfam" id="PF00072">
    <property type="entry name" value="Response_reg"/>
    <property type="match status" value="1"/>
</dbReference>
<evidence type="ECO:0000259" key="2">
    <source>
        <dbReference type="PROSITE" id="PS50110"/>
    </source>
</evidence>
<organism evidence="4 5">
    <name type="scientific">Siphonobacter aquaeclarae</name>
    <dbReference type="NCBI Taxonomy" id="563176"/>
    <lineage>
        <taxon>Bacteria</taxon>
        <taxon>Pseudomonadati</taxon>
        <taxon>Bacteroidota</taxon>
        <taxon>Cytophagia</taxon>
        <taxon>Cytophagales</taxon>
        <taxon>Cytophagaceae</taxon>
        <taxon>Siphonobacter</taxon>
    </lineage>
</organism>
<evidence type="ECO:0000313" key="5">
    <source>
        <dbReference type="Proteomes" id="UP000198901"/>
    </source>
</evidence>
<dbReference type="SMART" id="SM00448">
    <property type="entry name" value="REC"/>
    <property type="match status" value="1"/>
</dbReference>
<dbReference type="PROSITE" id="PS50930">
    <property type="entry name" value="HTH_LYTTR"/>
    <property type="match status" value="1"/>
</dbReference>
<dbReference type="SUPFAM" id="SSF52172">
    <property type="entry name" value="CheY-like"/>
    <property type="match status" value="1"/>
</dbReference>
<dbReference type="EMBL" id="FNGS01000007">
    <property type="protein sequence ID" value="SDM52693.1"/>
    <property type="molecule type" value="Genomic_DNA"/>
</dbReference>
<sequence length="230" mass="26420">MIRAIAIDDEPPALRVITHFSARTGLVDLLRTFTSTTEAYRFLEEEPVDLLFLDINMPALSGIEFYKNIPQSCPVIFTTAYAEYAVEGFNLSAVDYLLKPFTYDRFMQAVTRADEYLRFLRQEEAARPLHLYVRADYSLHKILLSDILYIEGLDDYLRIHLDGARPVVARMTMKGLMQKLPQADFLRVHRSFIVPLARIGSVRNKVITCAGKEIPVGASYEQEFFRRFPG</sequence>
<evidence type="ECO:0000256" key="1">
    <source>
        <dbReference type="PROSITE-ProRule" id="PRU00169"/>
    </source>
</evidence>
<dbReference type="PANTHER" id="PTHR37299:SF1">
    <property type="entry name" value="STAGE 0 SPORULATION PROTEIN A HOMOLOG"/>
    <property type="match status" value="1"/>
</dbReference>
<feature type="modified residue" description="4-aspartylphosphate" evidence="1">
    <location>
        <position position="54"/>
    </location>
</feature>
<dbReference type="InterPro" id="IPR011006">
    <property type="entry name" value="CheY-like_superfamily"/>
</dbReference>
<dbReference type="AlphaFoldDB" id="A0A1G9TYN6"/>
<dbReference type="Proteomes" id="UP000198901">
    <property type="component" value="Unassembled WGS sequence"/>
</dbReference>
<dbReference type="GO" id="GO:0000156">
    <property type="term" value="F:phosphorelay response regulator activity"/>
    <property type="evidence" value="ECO:0007669"/>
    <property type="project" value="InterPro"/>
</dbReference>
<dbReference type="PANTHER" id="PTHR37299">
    <property type="entry name" value="TRANSCRIPTIONAL REGULATOR-RELATED"/>
    <property type="match status" value="1"/>
</dbReference>
<feature type="domain" description="HTH LytTR-type" evidence="3">
    <location>
        <begin position="131"/>
        <end position="203"/>
    </location>
</feature>
<dbReference type="Gene3D" id="2.40.50.1020">
    <property type="entry name" value="LytTr DNA-binding domain"/>
    <property type="match status" value="1"/>
</dbReference>
<dbReference type="OrthoDB" id="1646880at2"/>
<dbReference type="InterPro" id="IPR046947">
    <property type="entry name" value="LytR-like"/>
</dbReference>
<keyword evidence="5" id="KW-1185">Reference proteome</keyword>
<name>A0A1G9TYN6_9BACT</name>
<dbReference type="Gene3D" id="3.40.50.2300">
    <property type="match status" value="1"/>
</dbReference>
<reference evidence="4 5" key="1">
    <citation type="submission" date="2016-10" db="EMBL/GenBank/DDBJ databases">
        <authorList>
            <person name="de Groot N.N."/>
        </authorList>
    </citation>
    <scope>NUCLEOTIDE SEQUENCE [LARGE SCALE GENOMIC DNA]</scope>
    <source>
        <strain evidence="4 5">DSM 21668</strain>
    </source>
</reference>
<dbReference type="GO" id="GO:0003677">
    <property type="term" value="F:DNA binding"/>
    <property type="evidence" value="ECO:0007669"/>
    <property type="project" value="InterPro"/>
</dbReference>
<dbReference type="InterPro" id="IPR001789">
    <property type="entry name" value="Sig_transdc_resp-reg_receiver"/>
</dbReference>
<feature type="domain" description="Response regulatory" evidence="2">
    <location>
        <begin position="3"/>
        <end position="114"/>
    </location>
</feature>
<dbReference type="STRING" id="563176.SAMN04488090_3599"/>
<gene>
    <name evidence="4" type="ORF">SAMN04488090_3599</name>
</gene>
<keyword evidence="1" id="KW-0597">Phosphoprotein</keyword>
<dbReference type="SMART" id="SM00850">
    <property type="entry name" value="LytTR"/>
    <property type="match status" value="1"/>
</dbReference>
<dbReference type="Pfam" id="PF04397">
    <property type="entry name" value="LytTR"/>
    <property type="match status" value="1"/>
</dbReference>
<proteinExistence type="predicted"/>
<protein>
    <submittedName>
        <fullName evidence="4">Two component transcriptional regulator, LytTR family</fullName>
    </submittedName>
</protein>
<evidence type="ECO:0000313" key="4">
    <source>
        <dbReference type="EMBL" id="SDM52693.1"/>
    </source>
</evidence>
<dbReference type="PROSITE" id="PS50110">
    <property type="entry name" value="RESPONSE_REGULATORY"/>
    <property type="match status" value="1"/>
</dbReference>